<dbReference type="InterPro" id="IPR056513">
    <property type="entry name" value="INO80F"/>
</dbReference>
<feature type="domain" description="INO80 complex subunit F" evidence="4">
    <location>
        <begin position="61"/>
        <end position="107"/>
    </location>
</feature>
<feature type="compositionally biased region" description="Low complexity" evidence="3">
    <location>
        <begin position="162"/>
        <end position="175"/>
    </location>
</feature>
<accession>A0A286UP19</accession>
<protein>
    <recommendedName>
        <fullName evidence="4">INO80 complex subunit F domain-containing protein</fullName>
    </recommendedName>
</protein>
<proteinExistence type="predicted"/>
<feature type="compositionally biased region" description="Basic and acidic residues" evidence="3">
    <location>
        <begin position="250"/>
        <end position="268"/>
    </location>
</feature>
<feature type="region of interest" description="Disordered" evidence="3">
    <location>
        <begin position="228"/>
        <end position="539"/>
    </location>
</feature>
<dbReference type="Proteomes" id="UP000217199">
    <property type="component" value="Unassembled WGS sequence"/>
</dbReference>
<feature type="compositionally biased region" description="Low complexity" evidence="3">
    <location>
        <begin position="355"/>
        <end position="370"/>
    </location>
</feature>
<dbReference type="GO" id="GO:0005634">
    <property type="term" value="C:nucleus"/>
    <property type="evidence" value="ECO:0007669"/>
    <property type="project" value="UniProtKB-SubCell"/>
</dbReference>
<feature type="region of interest" description="Disordered" evidence="3">
    <location>
        <begin position="149"/>
        <end position="189"/>
    </location>
</feature>
<evidence type="ECO:0000256" key="3">
    <source>
        <dbReference type="SAM" id="MobiDB-lite"/>
    </source>
</evidence>
<evidence type="ECO:0000256" key="1">
    <source>
        <dbReference type="ARBA" id="ARBA00004123"/>
    </source>
</evidence>
<evidence type="ECO:0000313" key="6">
    <source>
        <dbReference type="Proteomes" id="UP000217199"/>
    </source>
</evidence>
<feature type="compositionally biased region" description="Polar residues" evidence="3">
    <location>
        <begin position="314"/>
        <end position="339"/>
    </location>
</feature>
<keyword evidence="2" id="KW-0539">Nucleus</keyword>
<gene>
    <name evidence="5" type="ORF">PNOK_0397400</name>
</gene>
<feature type="compositionally biased region" description="Polar residues" evidence="3">
    <location>
        <begin position="1"/>
        <end position="28"/>
    </location>
</feature>
<feature type="compositionally biased region" description="Pro residues" evidence="3">
    <location>
        <begin position="152"/>
        <end position="161"/>
    </location>
</feature>
<name>A0A286UP19_9AGAM</name>
<evidence type="ECO:0000313" key="5">
    <source>
        <dbReference type="EMBL" id="PAV21347.1"/>
    </source>
</evidence>
<dbReference type="OrthoDB" id="10070927at2759"/>
<dbReference type="EMBL" id="NBII01000003">
    <property type="protein sequence ID" value="PAV21347.1"/>
    <property type="molecule type" value="Genomic_DNA"/>
</dbReference>
<sequence>MNSSTPTHSLQMSTNQSYNSSGPLQSIQAPAMPSATSSSRSKTRALQGQGSIAAGAEDLKYATKYRDLKRKVREIEADNDRLLYKILQSKRNIQRAKLERAILYERLGSLPATPPRQMLSFLNKSHLRETLRRHLCSIMVAPNNLRQLQPIQPAPAPPHVSPPQHHAQAHAIQNNHSHHPRDSSHPGQLPITHEQQFTTVSTHDGPILVVAGPDGRPVYTADRGYIPAHSVEQHSAPEHTTISRKRSGRERKDVRDTRDRDAREREGIQHIAPLPSRERERERERERDHQVVNHHSRDHGQGIANVHGHRYHSHQTADQTPAQSTTGGQAISPIQNSPPNAHAPAPEQLHRSHSHASQYSSSSHGASTQSHHTHHHHRHGHSHSHSHSGSPHSPESGRGTASSYPSQRHHAHQRVGPGSYSLRDRAAERDRELEEEQARAVEATSGSGPAGSEPSASTPPQSSQPNSGPPAQGSAPASTARVPTPPYTQLRDYGRDGVNVLEPTLKTEMGEGDGYGSDDGRPITQDRHFRRSVSPSAAN</sequence>
<dbReference type="InParanoid" id="A0A286UP19"/>
<comment type="subcellular location">
    <subcellularLocation>
        <location evidence="1">Nucleus</location>
    </subcellularLocation>
</comment>
<comment type="caution">
    <text evidence="5">The sequence shown here is derived from an EMBL/GenBank/DDBJ whole genome shotgun (WGS) entry which is preliminary data.</text>
</comment>
<organism evidence="5 6">
    <name type="scientific">Pyrrhoderma noxium</name>
    <dbReference type="NCBI Taxonomy" id="2282107"/>
    <lineage>
        <taxon>Eukaryota</taxon>
        <taxon>Fungi</taxon>
        <taxon>Dikarya</taxon>
        <taxon>Basidiomycota</taxon>
        <taxon>Agaricomycotina</taxon>
        <taxon>Agaricomycetes</taxon>
        <taxon>Hymenochaetales</taxon>
        <taxon>Hymenochaetaceae</taxon>
        <taxon>Pyrrhoderma</taxon>
    </lineage>
</organism>
<evidence type="ECO:0000256" key="2">
    <source>
        <dbReference type="ARBA" id="ARBA00023242"/>
    </source>
</evidence>
<dbReference type="STRING" id="2282107.A0A286UP19"/>
<feature type="region of interest" description="Disordered" evidence="3">
    <location>
        <begin position="1"/>
        <end position="50"/>
    </location>
</feature>
<feature type="compositionally biased region" description="Basic and acidic residues" evidence="3">
    <location>
        <begin position="276"/>
        <end position="291"/>
    </location>
</feature>
<feature type="compositionally biased region" description="Basic and acidic residues" evidence="3">
    <location>
        <begin position="518"/>
        <end position="527"/>
    </location>
</feature>
<evidence type="ECO:0000259" key="4">
    <source>
        <dbReference type="Pfam" id="PF24245"/>
    </source>
</evidence>
<feature type="compositionally biased region" description="Low complexity" evidence="3">
    <location>
        <begin position="387"/>
        <end position="397"/>
    </location>
</feature>
<feature type="compositionally biased region" description="Basic residues" evidence="3">
    <location>
        <begin position="371"/>
        <end position="386"/>
    </location>
</feature>
<feature type="compositionally biased region" description="Basic and acidic residues" evidence="3">
    <location>
        <begin position="422"/>
        <end position="439"/>
    </location>
</feature>
<dbReference type="AlphaFoldDB" id="A0A286UP19"/>
<dbReference type="Pfam" id="PF24245">
    <property type="entry name" value="INO80F"/>
    <property type="match status" value="1"/>
</dbReference>
<feature type="compositionally biased region" description="Low complexity" evidence="3">
    <location>
        <begin position="440"/>
        <end position="474"/>
    </location>
</feature>
<reference evidence="5 6" key="1">
    <citation type="journal article" date="2017" name="Mol. Ecol.">
        <title>Comparative and population genomic landscape of Phellinus noxius: A hypervariable fungus causing root rot in trees.</title>
        <authorList>
            <person name="Chung C.L."/>
            <person name="Lee T.J."/>
            <person name="Akiba M."/>
            <person name="Lee H.H."/>
            <person name="Kuo T.H."/>
            <person name="Liu D."/>
            <person name="Ke H.M."/>
            <person name="Yokoi T."/>
            <person name="Roa M.B."/>
            <person name="Lu M.J."/>
            <person name="Chang Y.Y."/>
            <person name="Ann P.J."/>
            <person name="Tsai J.N."/>
            <person name="Chen C.Y."/>
            <person name="Tzean S.S."/>
            <person name="Ota Y."/>
            <person name="Hattori T."/>
            <person name="Sahashi N."/>
            <person name="Liou R.F."/>
            <person name="Kikuchi T."/>
            <person name="Tsai I.J."/>
        </authorList>
    </citation>
    <scope>NUCLEOTIDE SEQUENCE [LARGE SCALE GENOMIC DNA]</scope>
    <source>
        <strain evidence="5 6">FFPRI411160</strain>
    </source>
</reference>
<keyword evidence="6" id="KW-1185">Reference proteome</keyword>